<accession>A0A5C7FIM6</accession>
<feature type="chain" id="PRO_5022663358" description="Phosphate-selective porin O/P" evidence="1">
    <location>
        <begin position="20"/>
        <end position="427"/>
    </location>
</feature>
<evidence type="ECO:0008006" key="4">
    <source>
        <dbReference type="Google" id="ProtNLM"/>
    </source>
</evidence>
<evidence type="ECO:0000256" key="1">
    <source>
        <dbReference type="SAM" id="SignalP"/>
    </source>
</evidence>
<dbReference type="Gene3D" id="2.40.160.10">
    <property type="entry name" value="Porin"/>
    <property type="match status" value="1"/>
</dbReference>
<feature type="signal peptide" evidence="1">
    <location>
        <begin position="1"/>
        <end position="19"/>
    </location>
</feature>
<dbReference type="Proteomes" id="UP000321907">
    <property type="component" value="Unassembled WGS sequence"/>
</dbReference>
<sequence length="427" mass="47289">MSKYLMLLCLLMISASLSARRDSSRLNQLLADYRIKISVGLQLWSTYSRGMEMYDMEQGAYTSLEDRLNVQLRRSRFSVSGQPYPTLRFKVTSSLDLVGHDVLAATEAGGNNGSSPEFRIWNAFVNWQLAPAKDVLYATAGYYVSPIGRESNTSAMRSISFEKAWSQNYLRRHLIGTGPGRAMGLMLSGQLHNSNGKRHLTYELSLQNPIFDTLSGNSSGSNYSPLLSARLSLHAGDPENKSYSLGHKVNYFGKRNGLTISLSAARQGKSAGFSANGAYGLEYLYNSQVVHLDGEFFFLSRSDDRLPGHARFEGRTGYFRIGKNIPLPRALTMEPVVSYWFFDGPLEAADILEATSLGSFTGSDTGLDIGANLYFSPNHKLSLFYAFRMGDAGEGKHELIENNYFQQSGVGAVRRGNYFGGGWVVIF</sequence>
<dbReference type="InterPro" id="IPR023614">
    <property type="entry name" value="Porin_dom_sf"/>
</dbReference>
<proteinExistence type="predicted"/>
<dbReference type="EMBL" id="VOXD01000012">
    <property type="protein sequence ID" value="TXF89651.1"/>
    <property type="molecule type" value="Genomic_DNA"/>
</dbReference>
<organism evidence="2 3">
    <name type="scientific">Neolewinella aurantiaca</name>
    <dbReference type="NCBI Taxonomy" id="2602767"/>
    <lineage>
        <taxon>Bacteria</taxon>
        <taxon>Pseudomonadati</taxon>
        <taxon>Bacteroidota</taxon>
        <taxon>Saprospiria</taxon>
        <taxon>Saprospirales</taxon>
        <taxon>Lewinellaceae</taxon>
        <taxon>Neolewinella</taxon>
    </lineage>
</organism>
<reference evidence="2 3" key="1">
    <citation type="submission" date="2019-08" db="EMBL/GenBank/DDBJ databases">
        <title>Lewinella sp. strain SSH13 Genome sequencing and assembly.</title>
        <authorList>
            <person name="Kim I."/>
        </authorList>
    </citation>
    <scope>NUCLEOTIDE SEQUENCE [LARGE SCALE GENOMIC DNA]</scope>
    <source>
        <strain evidence="2 3">SSH13</strain>
    </source>
</reference>
<comment type="caution">
    <text evidence="2">The sequence shown here is derived from an EMBL/GenBank/DDBJ whole genome shotgun (WGS) entry which is preliminary data.</text>
</comment>
<dbReference type="AlphaFoldDB" id="A0A5C7FIM6"/>
<gene>
    <name evidence="2" type="ORF">FUA23_09380</name>
</gene>
<evidence type="ECO:0000313" key="2">
    <source>
        <dbReference type="EMBL" id="TXF89651.1"/>
    </source>
</evidence>
<protein>
    <recommendedName>
        <fullName evidence="4">Phosphate-selective porin O/P</fullName>
    </recommendedName>
</protein>
<dbReference type="RefSeq" id="WP_147930481.1">
    <property type="nucleotide sequence ID" value="NZ_VOXD01000012.1"/>
</dbReference>
<name>A0A5C7FIM6_9BACT</name>
<evidence type="ECO:0000313" key="3">
    <source>
        <dbReference type="Proteomes" id="UP000321907"/>
    </source>
</evidence>
<keyword evidence="1" id="KW-0732">Signal</keyword>
<keyword evidence="3" id="KW-1185">Reference proteome</keyword>
<dbReference type="OrthoDB" id="1113329at2"/>